<dbReference type="EMBL" id="JAODUO010000180">
    <property type="protein sequence ID" value="KAK2187028.1"/>
    <property type="molecule type" value="Genomic_DNA"/>
</dbReference>
<dbReference type="PROSITE" id="PS01022">
    <property type="entry name" value="PTR2_1"/>
    <property type="match status" value="1"/>
</dbReference>
<evidence type="ECO:0000256" key="1">
    <source>
        <dbReference type="ARBA" id="ARBA00004141"/>
    </source>
</evidence>
<dbReference type="InterPro" id="IPR018456">
    <property type="entry name" value="PTR2_symporter_CS"/>
</dbReference>
<comment type="caution">
    <text evidence="10">The sequence shown here is derived from an EMBL/GenBank/DDBJ whole genome shotgun (WGS) entry which is preliminary data.</text>
</comment>
<dbReference type="PROSITE" id="PS01023">
    <property type="entry name" value="PTR2_2"/>
    <property type="match status" value="1"/>
</dbReference>
<dbReference type="SUPFAM" id="SSF103473">
    <property type="entry name" value="MFS general substrate transporter"/>
    <property type="match status" value="1"/>
</dbReference>
<feature type="transmembrane region" description="Helical" evidence="8">
    <location>
        <begin position="167"/>
        <end position="189"/>
    </location>
</feature>
<protein>
    <recommendedName>
        <fullName evidence="9">Major facilitator superfamily (MFS) profile domain-containing protein</fullName>
    </recommendedName>
</protein>
<evidence type="ECO:0000259" key="9">
    <source>
        <dbReference type="PROSITE" id="PS50850"/>
    </source>
</evidence>
<feature type="domain" description="Major facilitator superfamily (MFS) profile" evidence="9">
    <location>
        <begin position="34"/>
        <end position="193"/>
    </location>
</feature>
<keyword evidence="4" id="KW-0653">Protein transport</keyword>
<dbReference type="InterPro" id="IPR036259">
    <property type="entry name" value="MFS_trans_sf"/>
</dbReference>
<feature type="non-terminal residue" evidence="10">
    <location>
        <position position="193"/>
    </location>
</feature>
<evidence type="ECO:0000256" key="3">
    <source>
        <dbReference type="ARBA" id="ARBA00022692"/>
    </source>
</evidence>
<keyword evidence="5 8" id="KW-1133">Transmembrane helix</keyword>
<keyword evidence="4" id="KW-0571">Peptide transport</keyword>
<evidence type="ECO:0000256" key="6">
    <source>
        <dbReference type="ARBA" id="ARBA00023136"/>
    </source>
</evidence>
<organism evidence="10 11">
    <name type="scientific">Ridgeia piscesae</name>
    <name type="common">Tubeworm</name>
    <dbReference type="NCBI Taxonomy" id="27915"/>
    <lineage>
        <taxon>Eukaryota</taxon>
        <taxon>Metazoa</taxon>
        <taxon>Spiralia</taxon>
        <taxon>Lophotrochozoa</taxon>
        <taxon>Annelida</taxon>
        <taxon>Polychaeta</taxon>
        <taxon>Sedentaria</taxon>
        <taxon>Canalipalpata</taxon>
        <taxon>Sabellida</taxon>
        <taxon>Siboglinidae</taxon>
        <taxon>Ridgeia</taxon>
    </lineage>
</organism>
<evidence type="ECO:0000256" key="2">
    <source>
        <dbReference type="ARBA" id="ARBA00005982"/>
    </source>
</evidence>
<sequence>SILLKKSVNPNEDESSHSCFLLLQKSKKCPFPKGVLFILGTEFCERFSYYGMRAILVMYLTQRLDFSRDTATVLFHSFTALCYIMPLFGAILADSYFGRYKVILYLSVVYLAGNVIMAVTAITPPFWLGPVVALTLIGIGTGGIKPCVCAFGGDQFNPGQTKQVDQFFSVFYLSINVGSFLSTLLTPLLRGTS</sequence>
<comment type="subcellular location">
    <subcellularLocation>
        <location evidence="1 7">Membrane</location>
        <topology evidence="1 7">Multi-pass membrane protein</topology>
    </subcellularLocation>
</comment>
<dbReference type="GO" id="GO:0022857">
    <property type="term" value="F:transmembrane transporter activity"/>
    <property type="evidence" value="ECO:0007669"/>
    <property type="project" value="InterPro"/>
</dbReference>
<evidence type="ECO:0000256" key="5">
    <source>
        <dbReference type="ARBA" id="ARBA00022989"/>
    </source>
</evidence>
<dbReference type="InterPro" id="IPR020846">
    <property type="entry name" value="MFS_dom"/>
</dbReference>
<gene>
    <name evidence="10" type="ORF">NP493_180g03022</name>
</gene>
<dbReference type="GO" id="GO:0016020">
    <property type="term" value="C:membrane"/>
    <property type="evidence" value="ECO:0007669"/>
    <property type="project" value="UniProtKB-SubCell"/>
</dbReference>
<dbReference type="Pfam" id="PF00854">
    <property type="entry name" value="PTR2"/>
    <property type="match status" value="1"/>
</dbReference>
<name>A0AAD9P2M4_RIDPI</name>
<dbReference type="InterPro" id="IPR000109">
    <property type="entry name" value="POT_fam"/>
</dbReference>
<dbReference type="PROSITE" id="PS50850">
    <property type="entry name" value="MFS"/>
    <property type="match status" value="1"/>
</dbReference>
<dbReference type="Proteomes" id="UP001209878">
    <property type="component" value="Unassembled WGS sequence"/>
</dbReference>
<dbReference type="AlphaFoldDB" id="A0AAD9P2M4"/>
<evidence type="ECO:0000256" key="8">
    <source>
        <dbReference type="SAM" id="Phobius"/>
    </source>
</evidence>
<accession>A0AAD9P2M4</accession>
<evidence type="ECO:0000313" key="11">
    <source>
        <dbReference type="Proteomes" id="UP001209878"/>
    </source>
</evidence>
<evidence type="ECO:0000313" key="10">
    <source>
        <dbReference type="EMBL" id="KAK2187028.1"/>
    </source>
</evidence>
<feature type="transmembrane region" description="Helical" evidence="8">
    <location>
        <begin position="102"/>
        <end position="122"/>
    </location>
</feature>
<keyword evidence="7" id="KW-0813">Transport</keyword>
<keyword evidence="6 8" id="KW-0472">Membrane</keyword>
<feature type="transmembrane region" description="Helical" evidence="8">
    <location>
        <begin position="73"/>
        <end position="93"/>
    </location>
</feature>
<dbReference type="Gene3D" id="1.20.1250.20">
    <property type="entry name" value="MFS general substrate transporter like domains"/>
    <property type="match status" value="1"/>
</dbReference>
<evidence type="ECO:0000256" key="7">
    <source>
        <dbReference type="RuleBase" id="RU003755"/>
    </source>
</evidence>
<comment type="similarity">
    <text evidence="2 7">Belongs to the major facilitator superfamily. Proton-dependent oligopeptide transporter (POT/PTR) (TC 2.A.17) family.</text>
</comment>
<proteinExistence type="inferred from homology"/>
<dbReference type="GO" id="GO:0006857">
    <property type="term" value="P:oligopeptide transport"/>
    <property type="evidence" value="ECO:0007669"/>
    <property type="project" value="InterPro"/>
</dbReference>
<evidence type="ECO:0000256" key="4">
    <source>
        <dbReference type="ARBA" id="ARBA00022856"/>
    </source>
</evidence>
<reference evidence="10" key="1">
    <citation type="journal article" date="2023" name="Mol. Biol. Evol.">
        <title>Third-Generation Sequencing Reveals the Adaptive Role of the Epigenome in Three Deep-Sea Polychaetes.</title>
        <authorList>
            <person name="Perez M."/>
            <person name="Aroh O."/>
            <person name="Sun Y."/>
            <person name="Lan Y."/>
            <person name="Juniper S.K."/>
            <person name="Young C.R."/>
            <person name="Angers B."/>
            <person name="Qian P.Y."/>
        </authorList>
    </citation>
    <scope>NUCLEOTIDE SEQUENCE</scope>
    <source>
        <strain evidence="10">R07B-5</strain>
    </source>
</reference>
<dbReference type="PANTHER" id="PTHR11654">
    <property type="entry name" value="OLIGOPEPTIDE TRANSPORTER-RELATED"/>
    <property type="match status" value="1"/>
</dbReference>
<keyword evidence="11" id="KW-1185">Reference proteome</keyword>
<keyword evidence="3 7" id="KW-0812">Transmembrane</keyword>